<dbReference type="AlphaFoldDB" id="A0A0G0W6X0"/>
<gene>
    <name evidence="1" type="ORF">UU65_C0005G0030</name>
</gene>
<reference evidence="1 2" key="1">
    <citation type="journal article" date="2015" name="Nature">
        <title>rRNA introns, odd ribosomes, and small enigmatic genomes across a large radiation of phyla.</title>
        <authorList>
            <person name="Brown C.T."/>
            <person name="Hug L.A."/>
            <person name="Thomas B.C."/>
            <person name="Sharon I."/>
            <person name="Castelle C.J."/>
            <person name="Singh A."/>
            <person name="Wilkins M.J."/>
            <person name="Williams K.H."/>
            <person name="Banfield J.F."/>
        </authorList>
    </citation>
    <scope>NUCLEOTIDE SEQUENCE [LARGE SCALE GENOMIC DNA]</scope>
</reference>
<sequence length="73" mass="8058">MGLLENMRLKNENDLGNAVAILTSGIPGSIIALQQVLRVDPEMALQLDQRGVYDGEIHEIFIKCEGNAEEFIC</sequence>
<proteinExistence type="predicted"/>
<dbReference type="EMBL" id="LCBL01000005">
    <property type="protein sequence ID" value="KKS08719.1"/>
    <property type="molecule type" value="Genomic_DNA"/>
</dbReference>
<comment type="caution">
    <text evidence="1">The sequence shown here is derived from an EMBL/GenBank/DDBJ whole genome shotgun (WGS) entry which is preliminary data.</text>
</comment>
<organism evidence="1 2">
    <name type="scientific">candidate division CPR2 bacterium GW2011_GWC1_41_48</name>
    <dbReference type="NCBI Taxonomy" id="1618344"/>
    <lineage>
        <taxon>Bacteria</taxon>
        <taxon>Bacteria division CPR2</taxon>
    </lineage>
</organism>
<name>A0A0G0W6X0_UNCC2</name>
<protein>
    <submittedName>
        <fullName evidence="1">Uncharacterized protein</fullName>
    </submittedName>
</protein>
<evidence type="ECO:0000313" key="1">
    <source>
        <dbReference type="EMBL" id="KKS08719.1"/>
    </source>
</evidence>
<evidence type="ECO:0000313" key="2">
    <source>
        <dbReference type="Proteomes" id="UP000033869"/>
    </source>
</evidence>
<accession>A0A0G0W6X0</accession>
<dbReference type="Proteomes" id="UP000033869">
    <property type="component" value="Unassembled WGS sequence"/>
</dbReference>